<evidence type="ECO:0000313" key="1">
    <source>
        <dbReference type="EMBL" id="CAF1526905.1"/>
    </source>
</evidence>
<accession>A0A815VB76</accession>
<sequence length="28" mass="3142">MKFALVIAIKTGEISFRIENNQIGLGYD</sequence>
<name>A0A815VB76_9BILA</name>
<reference evidence="1" key="1">
    <citation type="submission" date="2021-02" db="EMBL/GenBank/DDBJ databases">
        <authorList>
            <person name="Nowell W R."/>
        </authorList>
    </citation>
    <scope>NUCLEOTIDE SEQUENCE</scope>
</reference>
<dbReference type="EMBL" id="CAJNOO010018281">
    <property type="protein sequence ID" value="CAF1526905.1"/>
    <property type="molecule type" value="Genomic_DNA"/>
</dbReference>
<dbReference type="AlphaFoldDB" id="A0A815VB76"/>
<protein>
    <submittedName>
        <fullName evidence="1">Uncharacterized protein</fullName>
    </submittedName>
</protein>
<proteinExistence type="predicted"/>
<organism evidence="1 2">
    <name type="scientific">Rotaria sordida</name>
    <dbReference type="NCBI Taxonomy" id="392033"/>
    <lineage>
        <taxon>Eukaryota</taxon>
        <taxon>Metazoa</taxon>
        <taxon>Spiralia</taxon>
        <taxon>Gnathifera</taxon>
        <taxon>Rotifera</taxon>
        <taxon>Eurotatoria</taxon>
        <taxon>Bdelloidea</taxon>
        <taxon>Philodinida</taxon>
        <taxon>Philodinidae</taxon>
        <taxon>Rotaria</taxon>
    </lineage>
</organism>
<gene>
    <name evidence="1" type="ORF">RFH988_LOCUS39409</name>
</gene>
<comment type="caution">
    <text evidence="1">The sequence shown here is derived from an EMBL/GenBank/DDBJ whole genome shotgun (WGS) entry which is preliminary data.</text>
</comment>
<evidence type="ECO:0000313" key="2">
    <source>
        <dbReference type="Proteomes" id="UP000663882"/>
    </source>
</evidence>
<dbReference type="Proteomes" id="UP000663882">
    <property type="component" value="Unassembled WGS sequence"/>
</dbReference>
<feature type="non-terminal residue" evidence="1">
    <location>
        <position position="1"/>
    </location>
</feature>